<feature type="transmembrane region" description="Helical" evidence="2">
    <location>
        <begin position="356"/>
        <end position="378"/>
    </location>
</feature>
<keyword evidence="2" id="KW-0812">Transmembrane</keyword>
<sequence length="681" mass="72158">MANTNAINIAIIGKDMISATIDQVRMRITRMPAVVNNTRQSLLRLSTASGLPQLGNSLSAIAQKGMRAFQSIGQIIPVLGVLTGSATLAGIYHLVSAWGEFGSNLSTTAQSMGLSVSSLHGLDNAARLAGVSSSSLNSGIQTLGKGLWDAVGGRNPQLVAAFQTLGVSFQKANGTARSAAEIMPILADRIKSIRNPIAQAAVATEFFGSAGQEMLPFLRLGSQGMAQYTNMARQYGVMNEAGAKAANQLRMDQTRLTLAVEGFGNSVSQAVAPVLSPLIRQMADWIAANRTWIAQNIAQYIRSFGIWLKNIDWAGLRQGVENAYNKILSFSSAIGGGTRLLEILGGLLALRMISPFFGFAGAVLQASAALFTLGGSVIRLGAMFLPMLATPVGLAAAGIGLAIAGITFAGYEMYKHWDEIKDYFVGLWKKIRESFQKGWEYISPIVDKIRDAANFVTNSTLGQMISWTGQKIEGGWNSLSQVWKNPAGQALNGGDELNSYVARAAQANGLDPNIIKALISAESGGHMVGNSQSSAYGYMQLTRATAQDEGVNAYDPMQNVLGGSSHFRKALQAANGDYDGAVGAYHDGLNSSGLKWYQAHQGDVSHFSPDAQKEIQIVKGNYAAERVASGLGQGQNMNANLNIHVNTPAGTKVKAEGGKGLKVAAVTQHRSMDPSLTPHGF</sequence>
<dbReference type="Pfam" id="PF01464">
    <property type="entry name" value="SLT"/>
    <property type="match status" value="1"/>
</dbReference>
<dbReference type="InterPro" id="IPR008258">
    <property type="entry name" value="Transglycosylase_SLT_dom_1"/>
</dbReference>
<dbReference type="EMBL" id="CP060244">
    <property type="protein sequence ID" value="QNT79445.1"/>
    <property type="molecule type" value="Genomic_DNA"/>
</dbReference>
<gene>
    <name evidence="4" type="ORF">JGUZn3_22440</name>
</gene>
<protein>
    <submittedName>
        <fullName evidence="4">Transglycosylase SLT domain protein</fullName>
    </submittedName>
</protein>
<dbReference type="Proteomes" id="UP000516349">
    <property type="component" value="Chromosome"/>
</dbReference>
<dbReference type="SUPFAM" id="SSF53955">
    <property type="entry name" value="Lysozyme-like"/>
    <property type="match status" value="1"/>
</dbReference>
<feature type="domain" description="Transglycosylase SLT" evidence="3">
    <location>
        <begin position="500"/>
        <end position="591"/>
    </location>
</feature>
<name>A0A7H1NUI5_9PROT</name>
<dbReference type="CDD" id="cd00254">
    <property type="entry name" value="LT-like"/>
    <property type="match status" value="1"/>
</dbReference>
<proteinExistence type="inferred from homology"/>
<keyword evidence="2" id="KW-0472">Membrane</keyword>
<dbReference type="InterPro" id="IPR010090">
    <property type="entry name" value="Phage_tape_meas"/>
</dbReference>
<dbReference type="NCBIfam" id="TIGR01760">
    <property type="entry name" value="tape_meas_TP901"/>
    <property type="match status" value="1"/>
</dbReference>
<dbReference type="KEGG" id="ebla:JGUZn3_22440"/>
<accession>A0A7H1NUI5</accession>
<dbReference type="InterPro" id="IPR023346">
    <property type="entry name" value="Lysozyme-like_dom_sf"/>
</dbReference>
<dbReference type="RefSeq" id="WP_203413608.1">
    <property type="nucleotide sequence ID" value="NZ_CP060244.1"/>
</dbReference>
<dbReference type="Gene3D" id="1.10.530.10">
    <property type="match status" value="1"/>
</dbReference>
<evidence type="ECO:0000256" key="2">
    <source>
        <dbReference type="SAM" id="Phobius"/>
    </source>
</evidence>
<reference evidence="4 5" key="1">
    <citation type="submission" date="2020-08" db="EMBL/GenBank/DDBJ databases">
        <title>Complete genome sequence of Entomobacter blattae G55GP.</title>
        <authorList>
            <person name="Poehlein A."/>
            <person name="Guzman J."/>
            <person name="Daniel R."/>
            <person name="Vilcinskas A."/>
        </authorList>
    </citation>
    <scope>NUCLEOTIDE SEQUENCE [LARGE SCALE GENOMIC DNA]</scope>
    <source>
        <strain evidence="4 5">G55GP</strain>
    </source>
</reference>
<feature type="transmembrane region" description="Helical" evidence="2">
    <location>
        <begin position="384"/>
        <end position="411"/>
    </location>
</feature>
<evidence type="ECO:0000313" key="5">
    <source>
        <dbReference type="Proteomes" id="UP000516349"/>
    </source>
</evidence>
<comment type="similarity">
    <text evidence="1">Belongs to the virb1 family.</text>
</comment>
<organism evidence="4 5">
    <name type="scientific">Entomobacter blattae</name>
    <dbReference type="NCBI Taxonomy" id="2762277"/>
    <lineage>
        <taxon>Bacteria</taxon>
        <taxon>Pseudomonadati</taxon>
        <taxon>Pseudomonadota</taxon>
        <taxon>Alphaproteobacteria</taxon>
        <taxon>Acetobacterales</taxon>
        <taxon>Acetobacteraceae</taxon>
        <taxon>Entomobacter</taxon>
    </lineage>
</organism>
<dbReference type="AlphaFoldDB" id="A0A7H1NUI5"/>
<evidence type="ECO:0000259" key="3">
    <source>
        <dbReference type="Pfam" id="PF01464"/>
    </source>
</evidence>
<evidence type="ECO:0000256" key="1">
    <source>
        <dbReference type="ARBA" id="ARBA00009387"/>
    </source>
</evidence>
<evidence type="ECO:0000313" key="4">
    <source>
        <dbReference type="EMBL" id="QNT79445.1"/>
    </source>
</evidence>
<keyword evidence="5" id="KW-1185">Reference proteome</keyword>
<keyword evidence="2" id="KW-1133">Transmembrane helix</keyword>